<dbReference type="HOGENOM" id="CLU_1812040_0_0_11"/>
<feature type="region of interest" description="Disordered" evidence="1">
    <location>
        <begin position="1"/>
        <end position="24"/>
    </location>
</feature>
<sequence>MGARRRFGCIDPKPNKKNPTSLEASYPVPVWAYEKFADMLEGKKRLSQRFQFDPKDPEDRRQAEADAEAWLNKVEREINRGTWQPPKREAYECHLRSTEPALADDEQAAGLRRRDPDPRYSNKHDGQHHNRHSCTGSSHARR</sequence>
<dbReference type="OrthoDB" id="1822491at2"/>
<gene>
    <name evidence="2" type="ORF">AH68_09440</name>
</gene>
<evidence type="ECO:0000313" key="2">
    <source>
        <dbReference type="EMBL" id="AIZ15527.1"/>
    </source>
</evidence>
<accession>A0A0A7I5J9</accession>
<dbReference type="Proteomes" id="UP000030625">
    <property type="component" value="Chromosome"/>
</dbReference>
<reference evidence="2 3" key="1">
    <citation type="journal article" date="2015" name="Genome Announc.">
        <title>Complete and Assembled Genome Sequence of Bifidobacterium kashiwanohense PV20-2, Isolated from the Feces of an Anemic Kenyan Infant.</title>
        <authorList>
            <person name="Vazquez-Gutierrez P."/>
            <person name="Lacroix C."/>
            <person name="Chassard C."/>
            <person name="Klumpp J."/>
            <person name="Jans C."/>
            <person name="Stevens M.J."/>
        </authorList>
    </citation>
    <scope>NUCLEOTIDE SEQUENCE [LARGE SCALE GENOMIC DNA]</scope>
    <source>
        <strain evidence="2 3">PV20-2</strain>
    </source>
</reference>
<dbReference type="KEGG" id="bka:AH68_09440"/>
<feature type="compositionally biased region" description="Basic and acidic residues" evidence="1">
    <location>
        <begin position="86"/>
        <end position="97"/>
    </location>
</feature>
<name>A0A0A7I5J9_9BIFI</name>
<feature type="compositionally biased region" description="Polar residues" evidence="1">
    <location>
        <begin position="133"/>
        <end position="142"/>
    </location>
</feature>
<evidence type="ECO:0000256" key="1">
    <source>
        <dbReference type="SAM" id="MobiDB-lite"/>
    </source>
</evidence>
<protein>
    <submittedName>
        <fullName evidence="2">Uncharacterized protein</fullName>
    </submittedName>
</protein>
<feature type="region of interest" description="Disordered" evidence="1">
    <location>
        <begin position="79"/>
        <end position="142"/>
    </location>
</feature>
<dbReference type="AlphaFoldDB" id="A0A0A7I5J9"/>
<dbReference type="RefSeq" id="WP_039199398.1">
    <property type="nucleotide sequence ID" value="NZ_CP007456.1"/>
</dbReference>
<proteinExistence type="predicted"/>
<evidence type="ECO:0000313" key="3">
    <source>
        <dbReference type="Proteomes" id="UP000030625"/>
    </source>
</evidence>
<feature type="compositionally biased region" description="Basic and acidic residues" evidence="1">
    <location>
        <begin position="112"/>
        <end position="128"/>
    </location>
</feature>
<dbReference type="EMBL" id="CP007456">
    <property type="protein sequence ID" value="AIZ15527.1"/>
    <property type="molecule type" value="Genomic_DNA"/>
</dbReference>
<organism evidence="2 3">
    <name type="scientific">Bifidobacterium catenulatum PV20-2</name>
    <dbReference type="NCBI Taxonomy" id="1447716"/>
    <lineage>
        <taxon>Bacteria</taxon>
        <taxon>Bacillati</taxon>
        <taxon>Actinomycetota</taxon>
        <taxon>Actinomycetes</taxon>
        <taxon>Bifidobacteriales</taxon>
        <taxon>Bifidobacteriaceae</taxon>
        <taxon>Bifidobacterium</taxon>
    </lineage>
</organism>